<keyword evidence="8" id="KW-0675">Receptor</keyword>
<evidence type="ECO:0000256" key="12">
    <source>
        <dbReference type="ARBA" id="ARBA00073510"/>
    </source>
</evidence>
<keyword evidence="6 13" id="KW-0472">Membrane</keyword>
<evidence type="ECO:0000259" key="14">
    <source>
        <dbReference type="PROSITE" id="PS50262"/>
    </source>
</evidence>
<keyword evidence="16" id="KW-1185">Reference proteome</keyword>
<evidence type="ECO:0000256" key="2">
    <source>
        <dbReference type="ARBA" id="ARBA00022475"/>
    </source>
</evidence>
<reference evidence="15" key="2">
    <citation type="submission" date="2025-09" db="UniProtKB">
        <authorList>
            <consortium name="Ensembl"/>
        </authorList>
    </citation>
    <scope>IDENTIFICATION</scope>
</reference>
<keyword evidence="5" id="KW-0297">G-protein coupled receptor</keyword>
<protein>
    <recommendedName>
        <fullName evidence="12">Putative P2Y purinoceptor 10</fullName>
    </recommendedName>
</protein>
<dbReference type="GO" id="GO:0005886">
    <property type="term" value="C:plasma membrane"/>
    <property type="evidence" value="ECO:0007669"/>
    <property type="project" value="UniProtKB-SubCell"/>
</dbReference>
<dbReference type="Ensembl" id="ENSACDT00005003767.1">
    <property type="protein sequence ID" value="ENSACDP00005003128.1"/>
    <property type="gene ID" value="ENSACDG00005002225.1"/>
</dbReference>
<dbReference type="GO" id="GO:0035025">
    <property type="term" value="P:positive regulation of Rho protein signal transduction"/>
    <property type="evidence" value="ECO:0007669"/>
    <property type="project" value="TreeGrafter"/>
</dbReference>
<sequence>MPAQCAVSAQIELAGPTEGLACVRLAISLGKQPWIWSQSCDRSVCTSLAGLCSALLPAPSVAEANYPEPLHGSKRTILSAHSKPLFICSPTEIPCIYAACSSTLKCIYSIRGNIGRFGASQRLFLLPAESLHPPESAAERGDSAEMESNASSGNCTHPQMAFQSTLYAATYTIIFIPGLLANSAALWVLCRFISKKSKAVIFMINLAVADLAHVLSLPLRMYYYINHTWPFGSFLCQVCFYLKYLNMYASICFLTCISIQRYLFLLHPFRAKDWKRRYDAAISAAVWLFVGAACLPLPIVRSPALSNSTNTCFSDLAVKQLAPGASIALVTVAELFGFIIPFGIIACCTWKMRQSLRECQTQLQNASEKQRALRMVLMCAAVFFICFTPYHINFPLFMMVIENIITDCAVHRSTLRFHPISLCLASLNCCLDPVLYYFMTSEFQDQLLRHGCAALRARLARSRSSFSVADAGHDIRTKPRNLPRFRLWSLPKLFGRINSMEIPPVPPDELLLESIS</sequence>
<keyword evidence="9" id="KW-0325">Glycoprotein</keyword>
<evidence type="ECO:0000313" key="16">
    <source>
        <dbReference type="Proteomes" id="UP000694521"/>
    </source>
</evidence>
<feature type="transmembrane region" description="Helical" evidence="13">
    <location>
        <begin position="278"/>
        <end position="299"/>
    </location>
</feature>
<feature type="transmembrane region" description="Helical" evidence="13">
    <location>
        <begin position="166"/>
        <end position="189"/>
    </location>
</feature>
<evidence type="ECO:0000313" key="15">
    <source>
        <dbReference type="Ensembl" id="ENSACDP00005003128.1"/>
    </source>
</evidence>
<keyword evidence="3 13" id="KW-0812">Transmembrane</keyword>
<dbReference type="InterPro" id="IPR000276">
    <property type="entry name" value="GPCR_Rhodpsn"/>
</dbReference>
<feature type="transmembrane region" description="Helical" evidence="13">
    <location>
        <begin position="245"/>
        <end position="266"/>
    </location>
</feature>
<comment type="function">
    <text evidence="11">Putative receptor for purines coupled to G-proteins.</text>
</comment>
<feature type="transmembrane region" description="Helical" evidence="13">
    <location>
        <begin position="371"/>
        <end position="392"/>
    </location>
</feature>
<feature type="transmembrane region" description="Helical" evidence="13">
    <location>
        <begin position="325"/>
        <end position="350"/>
    </location>
</feature>
<dbReference type="Pfam" id="PF00001">
    <property type="entry name" value="7tm_1"/>
    <property type="match status" value="1"/>
</dbReference>
<dbReference type="PRINTS" id="PR00237">
    <property type="entry name" value="GPCRRHODOPSN"/>
</dbReference>
<proteinExistence type="predicted"/>
<organism evidence="15 16">
    <name type="scientific">Anser cygnoides</name>
    <name type="common">Swan goose</name>
    <dbReference type="NCBI Taxonomy" id="8845"/>
    <lineage>
        <taxon>Eukaryota</taxon>
        <taxon>Metazoa</taxon>
        <taxon>Chordata</taxon>
        <taxon>Craniata</taxon>
        <taxon>Vertebrata</taxon>
        <taxon>Euteleostomi</taxon>
        <taxon>Archelosauria</taxon>
        <taxon>Archosauria</taxon>
        <taxon>Dinosauria</taxon>
        <taxon>Saurischia</taxon>
        <taxon>Theropoda</taxon>
        <taxon>Coelurosauria</taxon>
        <taxon>Aves</taxon>
        <taxon>Neognathae</taxon>
        <taxon>Galloanserae</taxon>
        <taxon>Anseriformes</taxon>
        <taxon>Anatidae</taxon>
        <taxon>Anserinae</taxon>
        <taxon>Anser</taxon>
    </lineage>
</organism>
<dbReference type="InterPro" id="IPR017452">
    <property type="entry name" value="GPCR_Rhodpsn_7TM"/>
</dbReference>
<dbReference type="SUPFAM" id="SSF81321">
    <property type="entry name" value="Family A G protein-coupled receptor-like"/>
    <property type="match status" value="1"/>
</dbReference>
<keyword evidence="4 13" id="KW-1133">Transmembrane helix</keyword>
<dbReference type="Gene3D" id="1.20.1070.10">
    <property type="entry name" value="Rhodopsin 7-helix transmembrane proteins"/>
    <property type="match status" value="1"/>
</dbReference>
<reference evidence="15" key="1">
    <citation type="submission" date="2025-08" db="UniProtKB">
        <authorList>
            <consortium name="Ensembl"/>
        </authorList>
    </citation>
    <scope>IDENTIFICATION</scope>
</reference>
<evidence type="ECO:0000256" key="1">
    <source>
        <dbReference type="ARBA" id="ARBA00004651"/>
    </source>
</evidence>
<dbReference type="GO" id="GO:0004930">
    <property type="term" value="F:G protein-coupled receptor activity"/>
    <property type="evidence" value="ECO:0007669"/>
    <property type="project" value="UniProtKB-KW"/>
</dbReference>
<evidence type="ECO:0000256" key="11">
    <source>
        <dbReference type="ARBA" id="ARBA00056731"/>
    </source>
</evidence>
<dbReference type="CDD" id="cd15153">
    <property type="entry name" value="7tmA_P2Y10"/>
    <property type="match status" value="1"/>
</dbReference>
<evidence type="ECO:0000256" key="6">
    <source>
        <dbReference type="ARBA" id="ARBA00023136"/>
    </source>
</evidence>
<dbReference type="PROSITE" id="PS50262">
    <property type="entry name" value="G_PROTEIN_RECEP_F1_2"/>
    <property type="match status" value="1"/>
</dbReference>
<keyword evidence="10" id="KW-0807">Transducer</keyword>
<evidence type="ECO:0000256" key="4">
    <source>
        <dbReference type="ARBA" id="ARBA00022989"/>
    </source>
</evidence>
<accession>A0A8B9D7W5</accession>
<keyword evidence="2" id="KW-1003">Cell membrane</keyword>
<feature type="domain" description="G-protein coupled receptors family 1 profile" evidence="14">
    <location>
        <begin position="181"/>
        <end position="436"/>
    </location>
</feature>
<feature type="transmembrane region" description="Helical" evidence="13">
    <location>
        <begin position="201"/>
        <end position="225"/>
    </location>
</feature>
<evidence type="ECO:0000256" key="7">
    <source>
        <dbReference type="ARBA" id="ARBA00023157"/>
    </source>
</evidence>
<evidence type="ECO:0000256" key="3">
    <source>
        <dbReference type="ARBA" id="ARBA00022692"/>
    </source>
</evidence>
<dbReference type="PANTHER" id="PTHR24232:SF6">
    <property type="entry name" value="PURINERGIC RECEPTOR P2Y, G-PROTEIN COUPLED 10B"/>
    <property type="match status" value="1"/>
</dbReference>
<dbReference type="PRINTS" id="PR01157">
    <property type="entry name" value="P2YPURNOCPTR"/>
</dbReference>
<evidence type="ECO:0000256" key="8">
    <source>
        <dbReference type="ARBA" id="ARBA00023170"/>
    </source>
</evidence>
<evidence type="ECO:0000256" key="13">
    <source>
        <dbReference type="SAM" id="Phobius"/>
    </source>
</evidence>
<dbReference type="FunFam" id="1.20.1070.10:FF:000146">
    <property type="entry name" value="putative P2Y purinoceptor 10 isoform X1"/>
    <property type="match status" value="1"/>
</dbReference>
<keyword evidence="7" id="KW-1015">Disulfide bond</keyword>
<dbReference type="AlphaFoldDB" id="A0A8B9D7W5"/>
<dbReference type="PANTHER" id="PTHR24232">
    <property type="entry name" value="G-PROTEIN COUPLED RECEPTOR"/>
    <property type="match status" value="1"/>
</dbReference>
<evidence type="ECO:0000256" key="5">
    <source>
        <dbReference type="ARBA" id="ARBA00023040"/>
    </source>
</evidence>
<dbReference type="GO" id="GO:0007200">
    <property type="term" value="P:phospholipase C-activating G protein-coupled receptor signaling pathway"/>
    <property type="evidence" value="ECO:0007669"/>
    <property type="project" value="TreeGrafter"/>
</dbReference>
<name>A0A8B9D7W5_ANSCY</name>
<evidence type="ECO:0000256" key="9">
    <source>
        <dbReference type="ARBA" id="ARBA00023180"/>
    </source>
</evidence>
<dbReference type="Proteomes" id="UP000694521">
    <property type="component" value="Unplaced"/>
</dbReference>
<comment type="subcellular location">
    <subcellularLocation>
        <location evidence="1">Cell membrane</location>
        <topology evidence="1">Multi-pass membrane protein</topology>
    </subcellularLocation>
</comment>
<evidence type="ECO:0000256" key="10">
    <source>
        <dbReference type="ARBA" id="ARBA00023224"/>
    </source>
</evidence>